<feature type="transmembrane region" description="Helical" evidence="6">
    <location>
        <begin position="279"/>
        <end position="298"/>
    </location>
</feature>
<proteinExistence type="predicted"/>
<evidence type="ECO:0000259" key="7">
    <source>
        <dbReference type="PROSITE" id="PS50850"/>
    </source>
</evidence>
<dbReference type="InParanoid" id="A0A1B1AIS6"/>
<accession>A0A1B1AIS6</accession>
<feature type="transmembrane region" description="Helical" evidence="6">
    <location>
        <begin position="249"/>
        <end position="267"/>
    </location>
</feature>
<dbReference type="GO" id="GO:0022857">
    <property type="term" value="F:transmembrane transporter activity"/>
    <property type="evidence" value="ECO:0007669"/>
    <property type="project" value="InterPro"/>
</dbReference>
<dbReference type="Gene3D" id="1.20.1250.20">
    <property type="entry name" value="MFS general substrate transporter like domains"/>
    <property type="match status" value="1"/>
</dbReference>
<dbReference type="EMBL" id="CP013244">
    <property type="protein sequence ID" value="ANP46469.1"/>
    <property type="molecule type" value="Genomic_DNA"/>
</dbReference>
<evidence type="ECO:0000256" key="6">
    <source>
        <dbReference type="SAM" id="Phobius"/>
    </source>
</evidence>
<keyword evidence="2" id="KW-0813">Transport</keyword>
<keyword evidence="9" id="KW-1185">Reference proteome</keyword>
<evidence type="ECO:0000256" key="5">
    <source>
        <dbReference type="ARBA" id="ARBA00023136"/>
    </source>
</evidence>
<feature type="transmembrane region" description="Helical" evidence="6">
    <location>
        <begin position="41"/>
        <end position="61"/>
    </location>
</feature>
<dbReference type="CDD" id="cd17330">
    <property type="entry name" value="MFS_SLC46_TetA_like"/>
    <property type="match status" value="1"/>
</dbReference>
<dbReference type="PROSITE" id="PS50850">
    <property type="entry name" value="MFS"/>
    <property type="match status" value="1"/>
</dbReference>
<dbReference type="AlphaFoldDB" id="A0A1B1AIS6"/>
<feature type="transmembrane region" description="Helical" evidence="6">
    <location>
        <begin position="133"/>
        <end position="155"/>
    </location>
</feature>
<dbReference type="Proteomes" id="UP000092498">
    <property type="component" value="Chromosome"/>
</dbReference>
<dbReference type="STRING" id="1759059.ATE48_11355"/>
<name>A0A1B1AIS6_9PROT</name>
<protein>
    <recommendedName>
        <fullName evidence="7">Major facilitator superfamily (MFS) profile domain-containing protein</fullName>
    </recommendedName>
</protein>
<evidence type="ECO:0000313" key="9">
    <source>
        <dbReference type="Proteomes" id="UP000092498"/>
    </source>
</evidence>
<evidence type="ECO:0000256" key="2">
    <source>
        <dbReference type="ARBA" id="ARBA00022448"/>
    </source>
</evidence>
<feature type="transmembrane region" description="Helical" evidence="6">
    <location>
        <begin position="7"/>
        <end position="29"/>
    </location>
</feature>
<feature type="transmembrane region" description="Helical" evidence="6">
    <location>
        <begin position="161"/>
        <end position="184"/>
    </location>
</feature>
<comment type="subcellular location">
    <subcellularLocation>
        <location evidence="1">Membrane</location>
        <topology evidence="1">Multi-pass membrane protein</topology>
    </subcellularLocation>
</comment>
<dbReference type="InterPro" id="IPR036259">
    <property type="entry name" value="MFS_trans_sf"/>
</dbReference>
<evidence type="ECO:0000256" key="4">
    <source>
        <dbReference type="ARBA" id="ARBA00022989"/>
    </source>
</evidence>
<dbReference type="SUPFAM" id="SSF103473">
    <property type="entry name" value="MFS general substrate transporter"/>
    <property type="match status" value="1"/>
</dbReference>
<dbReference type="PANTHER" id="PTHR23504:SF15">
    <property type="entry name" value="MAJOR FACILITATOR SUPERFAMILY (MFS) PROFILE DOMAIN-CONTAINING PROTEIN"/>
    <property type="match status" value="1"/>
</dbReference>
<evidence type="ECO:0000313" key="8">
    <source>
        <dbReference type="EMBL" id="ANP46469.1"/>
    </source>
</evidence>
<dbReference type="PANTHER" id="PTHR23504">
    <property type="entry name" value="MAJOR FACILITATOR SUPERFAMILY DOMAIN-CONTAINING PROTEIN 10"/>
    <property type="match status" value="1"/>
</dbReference>
<dbReference type="PRINTS" id="PR01035">
    <property type="entry name" value="TCRTETA"/>
</dbReference>
<dbReference type="OrthoDB" id="9764259at2"/>
<evidence type="ECO:0000256" key="3">
    <source>
        <dbReference type="ARBA" id="ARBA00022692"/>
    </source>
</evidence>
<dbReference type="GO" id="GO:0016020">
    <property type="term" value="C:membrane"/>
    <property type="evidence" value="ECO:0007669"/>
    <property type="project" value="UniProtKB-SubCell"/>
</dbReference>
<keyword evidence="4 6" id="KW-1133">Transmembrane helix</keyword>
<dbReference type="InterPro" id="IPR020846">
    <property type="entry name" value="MFS_dom"/>
</dbReference>
<keyword evidence="3 6" id="KW-0812">Transmembrane</keyword>
<feature type="transmembrane region" description="Helical" evidence="6">
    <location>
        <begin position="73"/>
        <end position="90"/>
    </location>
</feature>
<dbReference type="InterPro" id="IPR001958">
    <property type="entry name" value="Tet-R_TetA/multi-R_MdtG-like"/>
</dbReference>
<feature type="transmembrane region" description="Helical" evidence="6">
    <location>
        <begin position="102"/>
        <end position="121"/>
    </location>
</feature>
<keyword evidence="5 6" id="KW-0472">Membrane</keyword>
<reference evidence="8 9" key="1">
    <citation type="submission" date="2015-11" db="EMBL/GenBank/DDBJ databases">
        <title>Whole-Genome Sequence of Candidatus Oderbacter manganicum from the National Park Lower Oder Valley, Germany.</title>
        <authorList>
            <person name="Braun B."/>
            <person name="Liere K."/>
            <person name="Szewzyk U."/>
        </authorList>
    </citation>
    <scope>NUCLEOTIDE SEQUENCE [LARGE SCALE GENOMIC DNA]</scope>
    <source>
        <strain evidence="8 9">OTSz_A_272</strain>
    </source>
</reference>
<gene>
    <name evidence="8" type="ORF">ATE48_11355</name>
</gene>
<dbReference type="RefSeq" id="WP_066771602.1">
    <property type="nucleotide sequence ID" value="NZ_CP013244.1"/>
</dbReference>
<sequence length="397" mass="40572">MDSRTGSILALASVVLIGMTGFGIFLPIFPFLSLDLGATPTATTIAMGAYSFGQLVSSPLWGRLSDRIGRKPILIVGLLGGVVSYFWIAHANTVYDLGAARLFGGLMAGNVGAAFAAAADLADDKTRARNMGLLGAAVGFGFIAGPAFGAFLIGHEPTRESFVTVCYASAALAGLAALAALVFFRESLTPEARTQPGARRRSRFTLLASRPSLLRFVVVTFLAIAAQALMETTFGLWADAELQWGPREVGWTLAALGVGAVLLQGGGAGRAARVLGERMTLLIGLTLFAAGFAGLAVSHEAPTMAASLTALVIGIGLATPALNSLIAAQAAEDERGEVMGLSQSASALGRVAGPLGAGALFDQLGSAAPFAMAAVLIMAALFVTLGEPAKEAFGQAR</sequence>
<dbReference type="KEGG" id="cbot:ATE48_11355"/>
<feature type="domain" description="Major facilitator superfamily (MFS) profile" evidence="7">
    <location>
        <begin position="7"/>
        <end position="391"/>
    </location>
</feature>
<feature type="transmembrane region" description="Helical" evidence="6">
    <location>
        <begin position="204"/>
        <end position="229"/>
    </location>
</feature>
<feature type="transmembrane region" description="Helical" evidence="6">
    <location>
        <begin position="304"/>
        <end position="326"/>
    </location>
</feature>
<feature type="transmembrane region" description="Helical" evidence="6">
    <location>
        <begin position="367"/>
        <end position="385"/>
    </location>
</feature>
<dbReference type="Pfam" id="PF07690">
    <property type="entry name" value="MFS_1"/>
    <property type="match status" value="1"/>
</dbReference>
<organism evidence="8 9">
    <name type="scientific">Candidatus Viadribacter manganicus</name>
    <dbReference type="NCBI Taxonomy" id="1759059"/>
    <lineage>
        <taxon>Bacteria</taxon>
        <taxon>Pseudomonadati</taxon>
        <taxon>Pseudomonadota</taxon>
        <taxon>Alphaproteobacteria</taxon>
        <taxon>Hyphomonadales</taxon>
        <taxon>Hyphomonadaceae</taxon>
        <taxon>Candidatus Viadribacter</taxon>
    </lineage>
</organism>
<dbReference type="InterPro" id="IPR011701">
    <property type="entry name" value="MFS"/>
</dbReference>
<evidence type="ECO:0000256" key="1">
    <source>
        <dbReference type="ARBA" id="ARBA00004141"/>
    </source>
</evidence>